<keyword evidence="1" id="KW-0472">Membrane</keyword>
<organism evidence="2 3">
    <name type="scientific">Roseivirga spongicola</name>
    <dbReference type="NCBI Taxonomy" id="333140"/>
    <lineage>
        <taxon>Bacteria</taxon>
        <taxon>Pseudomonadati</taxon>
        <taxon>Bacteroidota</taxon>
        <taxon>Cytophagia</taxon>
        <taxon>Cytophagales</taxon>
        <taxon>Roseivirgaceae</taxon>
        <taxon>Roseivirga</taxon>
    </lineage>
</organism>
<accession>A0A150XHQ3</accession>
<sequence>MATLIAILFVIFYLCYLGFVLNAISQGKFWYVLVYLISFLPIYTVFISFTYAFLEIVPLTQFIKYSKELVFIYALAVWLIGRKASLINWSFCLTTLDKVFIAFLTMCFVFMVLPIGEASFVNKANYFKNLLLLGIAYFLGRQIPFSPQEWHSTFKLVLHVTVAAFFLVILEKVTATHFHSQIGFVKYGSDILQIEPEGLFDLRYTFQAQGGQPRYGSFFANPLEFAASMLISFSIVIVYLVSSKSRANKINYLILLGVVILCVLLAYSRATFVSFFIMLVYMAFLLRVYKLIVAFGIIAALMGVYIVFIAPDDLRYFVQDTILFQNASSVAHVLEWLEAWESMLANPMGIGLATSGNAGGVDSDLQVGGENQYLIFGVQLGFLGLILYLAMLFYSIRNGWVTFRGSSSLFEKRVAFIASSVKFGLLLPLFTSNVEIYLFVALFSWWLVGSSETLYQNYSNVTKERLSNSYRLSETQV</sequence>
<evidence type="ECO:0008006" key="4">
    <source>
        <dbReference type="Google" id="ProtNLM"/>
    </source>
</evidence>
<reference evidence="2 3" key="1">
    <citation type="submission" date="2016-01" db="EMBL/GenBank/DDBJ databases">
        <title>Genome sequencing of Roseivirga spongicola UST030701-084.</title>
        <authorList>
            <person name="Selvaratnam C."/>
            <person name="Thevarajoo S."/>
            <person name="Goh K.M."/>
            <person name="Ee R."/>
            <person name="Chan K.-G."/>
            <person name="Chong C.S."/>
        </authorList>
    </citation>
    <scope>NUCLEOTIDE SEQUENCE [LARGE SCALE GENOMIC DNA]</scope>
    <source>
        <strain evidence="2 3">UST030701-084</strain>
    </source>
</reference>
<dbReference type="EMBL" id="LRPC01000001">
    <property type="protein sequence ID" value="KYG78203.1"/>
    <property type="molecule type" value="Genomic_DNA"/>
</dbReference>
<protein>
    <recommendedName>
        <fullName evidence="4">O-antigen polymerase</fullName>
    </recommendedName>
</protein>
<feature type="transmembrane region" description="Helical" evidence="1">
    <location>
        <begin position="253"/>
        <end position="284"/>
    </location>
</feature>
<gene>
    <name evidence="2" type="ORF">AWW68_05400</name>
</gene>
<feature type="transmembrane region" description="Helical" evidence="1">
    <location>
        <begin position="223"/>
        <end position="241"/>
    </location>
</feature>
<dbReference type="Proteomes" id="UP000075606">
    <property type="component" value="Unassembled WGS sequence"/>
</dbReference>
<feature type="transmembrane region" description="Helical" evidence="1">
    <location>
        <begin position="69"/>
        <end position="87"/>
    </location>
</feature>
<feature type="transmembrane region" description="Helical" evidence="1">
    <location>
        <begin position="291"/>
        <end position="310"/>
    </location>
</feature>
<evidence type="ECO:0000256" key="1">
    <source>
        <dbReference type="SAM" id="Phobius"/>
    </source>
</evidence>
<keyword evidence="1" id="KW-1133">Transmembrane helix</keyword>
<comment type="caution">
    <text evidence="2">The sequence shown here is derived from an EMBL/GenBank/DDBJ whole genome shotgun (WGS) entry which is preliminary data.</text>
</comment>
<keyword evidence="1" id="KW-0812">Transmembrane</keyword>
<proteinExistence type="predicted"/>
<feature type="transmembrane region" description="Helical" evidence="1">
    <location>
        <begin position="373"/>
        <end position="394"/>
    </location>
</feature>
<evidence type="ECO:0000313" key="2">
    <source>
        <dbReference type="EMBL" id="KYG78203.1"/>
    </source>
</evidence>
<dbReference type="GO" id="GO:0016020">
    <property type="term" value="C:membrane"/>
    <property type="evidence" value="ECO:0007669"/>
    <property type="project" value="UniProtKB-SubCell"/>
</dbReference>
<feature type="transmembrane region" description="Helical" evidence="1">
    <location>
        <begin position="30"/>
        <end position="57"/>
    </location>
</feature>
<dbReference type="PANTHER" id="PTHR37422">
    <property type="entry name" value="TEICHURONIC ACID BIOSYNTHESIS PROTEIN TUAE"/>
    <property type="match status" value="1"/>
</dbReference>
<name>A0A150XHQ3_9BACT</name>
<keyword evidence="3" id="KW-1185">Reference proteome</keyword>
<dbReference type="STRING" id="333140.AWW68_05400"/>
<feature type="transmembrane region" description="Helical" evidence="1">
    <location>
        <begin position="99"/>
        <end position="119"/>
    </location>
</feature>
<dbReference type="AlphaFoldDB" id="A0A150XHQ3"/>
<feature type="transmembrane region" description="Helical" evidence="1">
    <location>
        <begin position="5"/>
        <end position="24"/>
    </location>
</feature>
<evidence type="ECO:0000313" key="3">
    <source>
        <dbReference type="Proteomes" id="UP000075606"/>
    </source>
</evidence>
<dbReference type="InterPro" id="IPR051533">
    <property type="entry name" value="WaaL-like"/>
</dbReference>
<dbReference type="PANTHER" id="PTHR37422:SF13">
    <property type="entry name" value="LIPOPOLYSACCHARIDE BIOSYNTHESIS PROTEIN PA4999-RELATED"/>
    <property type="match status" value="1"/>
</dbReference>